<dbReference type="Gene3D" id="3.30.420.10">
    <property type="entry name" value="Ribonuclease H-like superfamily/Ribonuclease H"/>
    <property type="match status" value="1"/>
</dbReference>
<evidence type="ECO:0000256" key="6">
    <source>
        <dbReference type="ARBA" id="ARBA00022932"/>
    </source>
</evidence>
<dbReference type="Proteomes" id="UP000221080">
    <property type="component" value="Chromosome 14"/>
</dbReference>
<dbReference type="GO" id="GO:0003677">
    <property type="term" value="F:DNA binding"/>
    <property type="evidence" value="ECO:0007669"/>
    <property type="project" value="UniProtKB-KW"/>
</dbReference>
<dbReference type="Pfam" id="PF03175">
    <property type="entry name" value="DNA_pol_B_2"/>
    <property type="match status" value="2"/>
</dbReference>
<dbReference type="OrthoDB" id="8962756at2759"/>
<dbReference type="PANTHER" id="PTHR33568">
    <property type="entry name" value="DNA POLYMERASE"/>
    <property type="match status" value="1"/>
</dbReference>
<comment type="catalytic activity">
    <reaction evidence="8">
        <text>DNA(n) + a 2'-deoxyribonucleoside 5'-triphosphate = DNA(n+1) + diphosphate</text>
        <dbReference type="Rhea" id="RHEA:22508"/>
        <dbReference type="Rhea" id="RHEA-COMP:17339"/>
        <dbReference type="Rhea" id="RHEA-COMP:17340"/>
        <dbReference type="ChEBI" id="CHEBI:33019"/>
        <dbReference type="ChEBI" id="CHEBI:61560"/>
        <dbReference type="ChEBI" id="CHEBI:173112"/>
        <dbReference type="EC" id="2.7.7.7"/>
    </reaction>
</comment>
<organism evidence="11 12">
    <name type="scientific">Ictalurus punctatus</name>
    <name type="common">Channel catfish</name>
    <name type="synonym">Silurus punctatus</name>
    <dbReference type="NCBI Taxonomy" id="7998"/>
    <lineage>
        <taxon>Eukaryota</taxon>
        <taxon>Metazoa</taxon>
        <taxon>Chordata</taxon>
        <taxon>Craniata</taxon>
        <taxon>Vertebrata</taxon>
        <taxon>Euteleostomi</taxon>
        <taxon>Actinopterygii</taxon>
        <taxon>Neopterygii</taxon>
        <taxon>Teleostei</taxon>
        <taxon>Ostariophysi</taxon>
        <taxon>Siluriformes</taxon>
        <taxon>Ictaluridae</taxon>
        <taxon>Ictalurus</taxon>
    </lineage>
</organism>
<dbReference type="KEGG" id="ipu:128634966"/>
<keyword evidence="5" id="KW-0235">DNA replication</keyword>
<dbReference type="EC" id="2.7.7.7" evidence="2"/>
<keyword evidence="6" id="KW-0239">DNA-directed DNA polymerase</keyword>
<dbReference type="SUPFAM" id="SSF53098">
    <property type="entry name" value="Ribonuclease H-like"/>
    <property type="match status" value="1"/>
</dbReference>
<proteinExistence type="inferred from homology"/>
<feature type="region of interest" description="Disordered" evidence="9">
    <location>
        <begin position="130"/>
        <end position="153"/>
    </location>
</feature>
<gene>
    <name evidence="12" type="primary">LOC128634966</name>
</gene>
<evidence type="ECO:0000256" key="3">
    <source>
        <dbReference type="ARBA" id="ARBA00022679"/>
    </source>
</evidence>
<evidence type="ECO:0000259" key="10">
    <source>
        <dbReference type="Pfam" id="PF03175"/>
    </source>
</evidence>
<reference evidence="11" key="1">
    <citation type="journal article" date="2016" name="Nat. Commun.">
        <title>The channel catfish genome sequence provides insights into the evolution of scale formation in teleosts.</title>
        <authorList>
            <person name="Liu Z."/>
            <person name="Liu S."/>
            <person name="Yao J."/>
            <person name="Bao L."/>
            <person name="Zhang J."/>
            <person name="Li Y."/>
            <person name="Jiang C."/>
            <person name="Sun L."/>
            <person name="Wang R."/>
            <person name="Zhang Y."/>
            <person name="Zhou T."/>
            <person name="Zeng Q."/>
            <person name="Fu Q."/>
            <person name="Gao S."/>
            <person name="Li N."/>
            <person name="Koren S."/>
            <person name="Jiang Y."/>
            <person name="Zimin A."/>
            <person name="Xu P."/>
            <person name="Phillippy A.M."/>
            <person name="Geng X."/>
            <person name="Song L."/>
            <person name="Sun F."/>
            <person name="Li C."/>
            <person name="Wang X."/>
            <person name="Chen A."/>
            <person name="Jin Y."/>
            <person name="Yuan Z."/>
            <person name="Yang Y."/>
            <person name="Tan S."/>
            <person name="Peatman E."/>
            <person name="Lu J."/>
            <person name="Qin Z."/>
            <person name="Dunham R."/>
            <person name="Li Z."/>
            <person name="Sonstegard T."/>
            <person name="Feng J."/>
            <person name="Danzmann R.G."/>
            <person name="Schroeder S."/>
            <person name="Scheffler B."/>
            <person name="Duke M.V."/>
            <person name="Ballard L."/>
            <person name="Kucuktas H."/>
            <person name="Kaltenboeck L."/>
            <person name="Liu H."/>
            <person name="Armbruster J."/>
            <person name="Xie Y."/>
            <person name="Kirby M.L."/>
            <person name="Tian Y."/>
            <person name="Flanagan M.E."/>
            <person name="Mu W."/>
            <person name="Waldbieser G.C."/>
        </authorList>
    </citation>
    <scope>NUCLEOTIDE SEQUENCE [LARGE SCALE GENOMIC DNA]</scope>
    <source>
        <strain evidence="11">SDA103</strain>
    </source>
</reference>
<comment type="similarity">
    <text evidence="1">Belongs to the DNA polymerase type-B family.</text>
</comment>
<dbReference type="InterPro" id="IPR043502">
    <property type="entry name" value="DNA/RNA_pol_sf"/>
</dbReference>
<feature type="compositionally biased region" description="Polar residues" evidence="9">
    <location>
        <begin position="130"/>
        <end position="141"/>
    </location>
</feature>
<evidence type="ECO:0000256" key="5">
    <source>
        <dbReference type="ARBA" id="ARBA00022705"/>
    </source>
</evidence>
<feature type="compositionally biased region" description="Polar residues" evidence="9">
    <location>
        <begin position="269"/>
        <end position="296"/>
    </location>
</feature>
<evidence type="ECO:0000256" key="8">
    <source>
        <dbReference type="ARBA" id="ARBA00049244"/>
    </source>
</evidence>
<keyword evidence="4" id="KW-0548">Nucleotidyltransferase</keyword>
<evidence type="ECO:0000256" key="7">
    <source>
        <dbReference type="ARBA" id="ARBA00023125"/>
    </source>
</evidence>
<evidence type="ECO:0000313" key="11">
    <source>
        <dbReference type="Proteomes" id="UP000221080"/>
    </source>
</evidence>
<feature type="region of interest" description="Disordered" evidence="9">
    <location>
        <begin position="250"/>
        <end position="304"/>
    </location>
</feature>
<dbReference type="Gene3D" id="3.90.1600.10">
    <property type="entry name" value="Palm domain of DNA polymerase"/>
    <property type="match status" value="1"/>
</dbReference>
<dbReference type="GeneID" id="128634966"/>
<reference evidence="12" key="2">
    <citation type="submission" date="2025-08" db="UniProtKB">
        <authorList>
            <consortium name="RefSeq"/>
        </authorList>
    </citation>
    <scope>IDENTIFICATION</scope>
    <source>
        <tissue evidence="12">Blood</tissue>
    </source>
</reference>
<evidence type="ECO:0000256" key="4">
    <source>
        <dbReference type="ARBA" id="ARBA00022695"/>
    </source>
</evidence>
<feature type="domain" description="DNA-directed DNA polymerase family B mitochondria/virus" evidence="10">
    <location>
        <begin position="736"/>
        <end position="927"/>
    </location>
</feature>
<dbReference type="GO" id="GO:0006260">
    <property type="term" value="P:DNA replication"/>
    <property type="evidence" value="ECO:0007669"/>
    <property type="project" value="UniProtKB-KW"/>
</dbReference>
<dbReference type="InterPro" id="IPR036397">
    <property type="entry name" value="RNaseH_sf"/>
</dbReference>
<dbReference type="SUPFAM" id="SSF56672">
    <property type="entry name" value="DNA/RNA polymerases"/>
    <property type="match status" value="1"/>
</dbReference>
<dbReference type="GO" id="GO:0000166">
    <property type="term" value="F:nucleotide binding"/>
    <property type="evidence" value="ECO:0007669"/>
    <property type="project" value="InterPro"/>
</dbReference>
<feature type="domain" description="DNA-directed DNA polymerase family B mitochondria/virus" evidence="10">
    <location>
        <begin position="1070"/>
        <end position="1232"/>
    </location>
</feature>
<dbReference type="GO" id="GO:0003887">
    <property type="term" value="F:DNA-directed DNA polymerase activity"/>
    <property type="evidence" value="ECO:0007669"/>
    <property type="project" value="UniProtKB-KW"/>
</dbReference>
<dbReference type="PANTHER" id="PTHR33568:SF3">
    <property type="entry name" value="DNA-DIRECTED DNA POLYMERASE"/>
    <property type="match status" value="1"/>
</dbReference>
<keyword evidence="11" id="KW-1185">Reference proteome</keyword>
<evidence type="ECO:0000256" key="9">
    <source>
        <dbReference type="SAM" id="MobiDB-lite"/>
    </source>
</evidence>
<dbReference type="Gene3D" id="3.40.960.10">
    <property type="entry name" value="VSR Endonuclease"/>
    <property type="match status" value="1"/>
</dbReference>
<protein>
    <recommendedName>
        <fullName evidence="2">DNA-directed DNA polymerase</fullName>
        <ecNumber evidence="2">2.7.7.7</ecNumber>
    </recommendedName>
</protein>
<evidence type="ECO:0000313" key="12">
    <source>
        <dbReference type="RefSeq" id="XP_053541917.1"/>
    </source>
</evidence>
<dbReference type="InterPro" id="IPR004868">
    <property type="entry name" value="DNA-dir_DNA_pol_B_mt/vir"/>
</dbReference>
<accession>A0A9F7RSJ2</accession>
<dbReference type="InterPro" id="IPR012337">
    <property type="entry name" value="RNaseH-like_sf"/>
</dbReference>
<dbReference type="InterPro" id="IPR023211">
    <property type="entry name" value="DNA_pol_palm_dom_sf"/>
</dbReference>
<sequence length="1511" mass="174805">MIDMAQKRLKCSSDMEIKKKRTENSPLSHDFFYDGNQRFSNDSHTPLNPYLTEAINRLNESLIPSHQVVSERPNQSPNHVVSNTTVTPIDIFSELNQCLLELHNNLNEHGHSVQINPDLIDAVNQLNENLRSSEQSNTQNENPRRISSQTVSSTPVTSHDIFFELNQCLLELQNNLIEQRESLQINPCLIDVVNQINENMSLPTVQNIVSTPENAQEPSPLSSHDMIHELNQSLMRINDGLVNLIENPDNIAQNSENDNERNRPMENIHSPNTQDSQMENTHSPDTQDSQMENSPDIQVEQEGDGLDPNIRIINRERFNNTEIRRRVNFSSIANVDSFADFYNYVLEILNSAIEIANNLISAKDVVTVEIRGDTINVSSRVQLDNGVIDLGSFLTMLENAIQSKREIFTDNTLEIVVQIVRPPRGGGIRRKIGHIFKSETLQKKMQHLYIFHNRDNMCFALCVSQLLNREKNDFETEQIARKLQHDVGLSVNTAVSFADVPRFERHLNCKIVIVHCSASKAGYSFFQTSKTPHEKTIYLFLHDNHYYGVKSINGLLGTSHVCHFCHSGFDVLWKHKCAYSCNVCHDPDCYKHPKNVTKCPECQRLCSSQYCFERHKAKIQSHKGEYSMCETGFYCGKCKRVIRDKPSNRENHVCAHSKCILCGQKLDEDIEHRCFIQRARKESENTDYVFYDFETRQETGTHVANFICCIDFKGEEWVAEGDDCVSAFFKKFRCNAYHGYKFIAHNARGFDSYLLLNHLVKEGITPEIIAQGGKILCFIDTAFRQSYIDSLSFLPMKLSSIPKAMGFSESKKGYFPHFWNTVEHQDYVGLYPDPKFYGVDGMMPKDRAEFFKWYRTVSDKVFDFKKEMAEYCVNDVEILRKGCIAFRQEILDSTKVDPFKCITIASVCMKIFRTNFLRKDTLAIPPLDNYITTQKSFSTPSIQWLEYVSKTQNLPIRHALNEGEVRFGNYYVDGYCEEGENRKVFEFLGCFYHGCEKCFPSMTPHPLTKSNATFGDIRQKSMERIKNLQDTLNLQVTLMWEHEWNEMKKNDNLVQNFLKDFDFPERLNPRDALYGGRTNALNLHYVAQPGERIDYFDFTSLYPFVNKTKTYPIDHPIIIYRDFQPLKNYFGIIKAKVLPPRGLWAPVLPFRVKSKLLFPLCRTCAEHQLKHCDHTAQERALIGTWASIEIEKAVEKGYKILKVFEVWHFPKRSDKLFTRYIKMFLKTKQESSGYPSWVVDESSKREYIRKYEENEGITLDPKFITVNPAKRSVAKLALNSLWGKMCQRPDRSNTTLIRDPAEFLQFMFSDIYNVSQFSFLNEEVAMVQWRYADERLIKPLNANVFIGIFTTAYARLELYNLMDRLDQRCLYTDTDSVIFKSKEGDWMPPLSDYLGGLTSELDDGDQIVEFVSAGPKTYGYKTMKGKTTMKAKGITLNYINSEIVNLKSLTELVDERVKNPDHTGHLVTTHNQIVRDKKGFHLRNKSQLKRFRVVYDKRVLLSDFTTLPYGY</sequence>
<evidence type="ECO:0000256" key="2">
    <source>
        <dbReference type="ARBA" id="ARBA00012417"/>
    </source>
</evidence>
<keyword evidence="3" id="KW-0808">Transferase</keyword>
<evidence type="ECO:0000256" key="1">
    <source>
        <dbReference type="ARBA" id="ARBA00005755"/>
    </source>
</evidence>
<dbReference type="RefSeq" id="XP_053541917.1">
    <property type="nucleotide sequence ID" value="XM_053685942.1"/>
</dbReference>
<keyword evidence="7" id="KW-0238">DNA-binding</keyword>
<name>A0A9F7RSJ2_ICTPU</name>